<evidence type="ECO:0000313" key="10">
    <source>
        <dbReference type="Proteomes" id="UP001626536"/>
    </source>
</evidence>
<protein>
    <submittedName>
        <fullName evidence="9">Heme ABC exporter ATP-binding protein CcmA</fullName>
    </submittedName>
</protein>
<evidence type="ECO:0000256" key="2">
    <source>
        <dbReference type="ARBA" id="ARBA00022448"/>
    </source>
</evidence>
<evidence type="ECO:0000256" key="6">
    <source>
        <dbReference type="ARBA" id="ARBA00022967"/>
    </source>
</evidence>
<keyword evidence="10" id="KW-1185">Reference proteome</keyword>
<name>A0ABZ0HY11_9HYPH</name>
<evidence type="ECO:0000256" key="4">
    <source>
        <dbReference type="ARBA" id="ARBA00022748"/>
    </source>
</evidence>
<dbReference type="InterPro" id="IPR017871">
    <property type="entry name" value="ABC_transporter-like_CS"/>
</dbReference>
<evidence type="ECO:0000256" key="7">
    <source>
        <dbReference type="ARBA" id="ARBA00023136"/>
    </source>
</evidence>
<dbReference type="InterPro" id="IPR003439">
    <property type="entry name" value="ABC_transporter-like_ATP-bd"/>
</dbReference>
<dbReference type="GO" id="GO:0005524">
    <property type="term" value="F:ATP binding"/>
    <property type="evidence" value="ECO:0007669"/>
    <property type="project" value="UniProtKB-KW"/>
</dbReference>
<keyword evidence="7" id="KW-0472">Membrane</keyword>
<keyword evidence="4" id="KW-0201">Cytochrome c-type biogenesis</keyword>
<dbReference type="Gene3D" id="3.40.50.300">
    <property type="entry name" value="P-loop containing nucleotide triphosphate hydrolases"/>
    <property type="match status" value="1"/>
</dbReference>
<reference evidence="9 10" key="1">
    <citation type="submission" date="2023-10" db="EMBL/GenBank/DDBJ databases">
        <title>Novel methanotroph of the genus Methylocapsa from a subarctic wetland.</title>
        <authorList>
            <person name="Belova S.E."/>
            <person name="Oshkin I.Y."/>
            <person name="Miroshnikov K."/>
            <person name="Dedysh S.N."/>
        </authorList>
    </citation>
    <scope>NUCLEOTIDE SEQUENCE [LARGE SCALE GENOMIC DNA]</scope>
    <source>
        <strain evidence="9 10">RX1</strain>
    </source>
</reference>
<keyword evidence="6" id="KW-1278">Translocase</keyword>
<dbReference type="EMBL" id="CP136862">
    <property type="protein sequence ID" value="WOJ91448.1"/>
    <property type="molecule type" value="Genomic_DNA"/>
</dbReference>
<dbReference type="InterPro" id="IPR003593">
    <property type="entry name" value="AAA+_ATPase"/>
</dbReference>
<dbReference type="Pfam" id="PF00005">
    <property type="entry name" value="ABC_tran"/>
    <property type="match status" value="1"/>
</dbReference>
<keyword evidence="3" id="KW-0547">Nucleotide-binding</keyword>
<evidence type="ECO:0000256" key="3">
    <source>
        <dbReference type="ARBA" id="ARBA00022741"/>
    </source>
</evidence>
<evidence type="ECO:0000313" key="9">
    <source>
        <dbReference type="EMBL" id="WOJ91448.1"/>
    </source>
</evidence>
<proteinExistence type="inferred from homology"/>
<dbReference type="PANTHER" id="PTHR43499:SF1">
    <property type="entry name" value="ABC TRANSPORTER I FAMILY MEMBER 1"/>
    <property type="match status" value="1"/>
</dbReference>
<dbReference type="SUPFAM" id="SSF52540">
    <property type="entry name" value="P-loop containing nucleoside triphosphate hydrolases"/>
    <property type="match status" value="1"/>
</dbReference>
<comment type="similarity">
    <text evidence="1">Belongs to the ABC transporter superfamily.</text>
</comment>
<sequence length="201" mass="20640">MRLSASGLSVERGGRIVFAKLSFTLDAGESLIVTGRNGAGKSTLLRALAGFLPPAAGEISCAPASDEALAERVHYIGHADALKGALTVSENLEFFASMLSSGRGGTPVDAALAAFSLAHVAALPSAYLSAGQKRRAALAKLLVAPRPIWLLDEPTTALDAASQEIMADVMRTHLAEGGMIVAATHARLNLAGRELRLGAGA</sequence>
<dbReference type="PROSITE" id="PS00211">
    <property type="entry name" value="ABC_TRANSPORTER_1"/>
    <property type="match status" value="1"/>
</dbReference>
<evidence type="ECO:0000256" key="5">
    <source>
        <dbReference type="ARBA" id="ARBA00022840"/>
    </source>
</evidence>
<dbReference type="SMART" id="SM00382">
    <property type="entry name" value="AAA"/>
    <property type="match status" value="1"/>
</dbReference>
<dbReference type="RefSeq" id="WP_407341040.1">
    <property type="nucleotide sequence ID" value="NZ_CP136862.1"/>
</dbReference>
<keyword evidence="5 9" id="KW-0067">ATP-binding</keyword>
<evidence type="ECO:0000256" key="1">
    <source>
        <dbReference type="ARBA" id="ARBA00005417"/>
    </source>
</evidence>
<dbReference type="Proteomes" id="UP001626536">
    <property type="component" value="Chromosome"/>
</dbReference>
<dbReference type="InterPro" id="IPR027417">
    <property type="entry name" value="P-loop_NTPase"/>
</dbReference>
<accession>A0ABZ0HY11</accession>
<feature type="domain" description="AAA+ ATPase" evidence="8">
    <location>
        <begin position="27"/>
        <end position="201"/>
    </location>
</feature>
<dbReference type="PANTHER" id="PTHR43499">
    <property type="entry name" value="ABC TRANSPORTER I FAMILY MEMBER 1"/>
    <property type="match status" value="1"/>
</dbReference>
<keyword evidence="2" id="KW-0813">Transport</keyword>
<evidence type="ECO:0000259" key="8">
    <source>
        <dbReference type="SMART" id="SM00382"/>
    </source>
</evidence>
<dbReference type="NCBIfam" id="TIGR01189">
    <property type="entry name" value="ccmA"/>
    <property type="match status" value="1"/>
</dbReference>
<gene>
    <name evidence="9" type="primary">ccmA</name>
    <name evidence="9" type="ORF">RZS28_04445</name>
</gene>
<organism evidence="9 10">
    <name type="scientific">Methylocapsa polymorpha</name>
    <dbReference type="NCBI Taxonomy" id="3080828"/>
    <lineage>
        <taxon>Bacteria</taxon>
        <taxon>Pseudomonadati</taxon>
        <taxon>Pseudomonadota</taxon>
        <taxon>Alphaproteobacteria</taxon>
        <taxon>Hyphomicrobiales</taxon>
        <taxon>Beijerinckiaceae</taxon>
        <taxon>Methylocapsa</taxon>
    </lineage>
</organism>
<dbReference type="InterPro" id="IPR005895">
    <property type="entry name" value="ABC_transptr_haem_export_CcmA"/>
</dbReference>